<dbReference type="GO" id="GO:0003676">
    <property type="term" value="F:nucleic acid binding"/>
    <property type="evidence" value="ECO:0007669"/>
    <property type="project" value="InterPro"/>
</dbReference>
<evidence type="ECO:0000313" key="3">
    <source>
        <dbReference type="EMBL" id="MBC2595809.1"/>
    </source>
</evidence>
<dbReference type="InterPro" id="IPR004398">
    <property type="entry name" value="RNA_MeTrfase_RsmD"/>
</dbReference>
<dbReference type="AlphaFoldDB" id="A0A842HHK3"/>
<dbReference type="RefSeq" id="WP_185676740.1">
    <property type="nucleotide sequence ID" value="NZ_JACHVB010000052.1"/>
</dbReference>
<evidence type="ECO:0000256" key="2">
    <source>
        <dbReference type="ARBA" id="ARBA00022679"/>
    </source>
</evidence>
<dbReference type="GO" id="GO:0008168">
    <property type="term" value="F:methyltransferase activity"/>
    <property type="evidence" value="ECO:0007669"/>
    <property type="project" value="UniProtKB-KW"/>
</dbReference>
<dbReference type="InterPro" id="IPR002052">
    <property type="entry name" value="DNA_methylase_N6_adenine_CS"/>
</dbReference>
<dbReference type="PANTHER" id="PTHR43542:SF1">
    <property type="entry name" value="METHYLTRANSFERASE"/>
    <property type="match status" value="1"/>
</dbReference>
<dbReference type="Gene3D" id="3.40.50.150">
    <property type="entry name" value="Vaccinia Virus protein VP39"/>
    <property type="match status" value="1"/>
</dbReference>
<evidence type="ECO:0000313" key="4">
    <source>
        <dbReference type="Proteomes" id="UP000546464"/>
    </source>
</evidence>
<dbReference type="PROSITE" id="PS00092">
    <property type="entry name" value="N6_MTASE"/>
    <property type="match status" value="1"/>
</dbReference>
<organism evidence="3 4">
    <name type="scientific">Ruficoccus amylovorans</name>
    <dbReference type="NCBI Taxonomy" id="1804625"/>
    <lineage>
        <taxon>Bacteria</taxon>
        <taxon>Pseudomonadati</taxon>
        <taxon>Verrucomicrobiota</taxon>
        <taxon>Opitutia</taxon>
        <taxon>Puniceicoccales</taxon>
        <taxon>Cerasicoccaceae</taxon>
        <taxon>Ruficoccus</taxon>
    </lineage>
</organism>
<name>A0A842HHK3_9BACT</name>
<comment type="caution">
    <text evidence="3">The sequence shown here is derived from an EMBL/GenBank/DDBJ whole genome shotgun (WGS) entry which is preliminary data.</text>
</comment>
<dbReference type="EMBL" id="JACHVB010000052">
    <property type="protein sequence ID" value="MBC2595809.1"/>
    <property type="molecule type" value="Genomic_DNA"/>
</dbReference>
<proteinExistence type="predicted"/>
<keyword evidence="1 3" id="KW-0489">Methyltransferase</keyword>
<dbReference type="GO" id="GO:0031167">
    <property type="term" value="P:rRNA methylation"/>
    <property type="evidence" value="ECO:0007669"/>
    <property type="project" value="InterPro"/>
</dbReference>
<dbReference type="Proteomes" id="UP000546464">
    <property type="component" value="Unassembled WGS sequence"/>
</dbReference>
<dbReference type="CDD" id="cd02440">
    <property type="entry name" value="AdoMet_MTases"/>
    <property type="match status" value="1"/>
</dbReference>
<keyword evidence="2 3" id="KW-0808">Transferase</keyword>
<dbReference type="PIRSF" id="PIRSF004553">
    <property type="entry name" value="CHP00095"/>
    <property type="match status" value="1"/>
</dbReference>
<gene>
    <name evidence="3" type="ORF">H5P28_16200</name>
</gene>
<dbReference type="InterPro" id="IPR029063">
    <property type="entry name" value="SAM-dependent_MTases_sf"/>
</dbReference>
<keyword evidence="4" id="KW-1185">Reference proteome</keyword>
<protein>
    <submittedName>
        <fullName evidence="3">RsmD family RNA methyltransferase</fullName>
    </submittedName>
</protein>
<dbReference type="SUPFAM" id="SSF53335">
    <property type="entry name" value="S-adenosyl-L-methionine-dependent methyltransferases"/>
    <property type="match status" value="1"/>
</dbReference>
<evidence type="ECO:0000256" key="1">
    <source>
        <dbReference type="ARBA" id="ARBA00022603"/>
    </source>
</evidence>
<accession>A0A842HHK3</accession>
<sequence length="187" mass="19725">MRITGGQARGIPLKTPKQGEIRPATDYLRQAVFSSLAATVPGTRVLDLFAGSGAYGLEALSRGAASAVFVEKDRGCLACLKTNLAATAKSLRISEDVAQIDGRDVLRWPPTAGFDLIFADPPYALWNDQTAVMATLLGQLAGLCPAACFVLEAPGNEEPRPGPGFCLRKRIGKGATQPAAWIFGHGE</sequence>
<dbReference type="PANTHER" id="PTHR43542">
    <property type="entry name" value="METHYLTRANSFERASE"/>
    <property type="match status" value="1"/>
</dbReference>
<dbReference type="Pfam" id="PF03602">
    <property type="entry name" value="Cons_hypoth95"/>
    <property type="match status" value="1"/>
</dbReference>
<reference evidence="3 4" key="1">
    <citation type="submission" date="2020-07" db="EMBL/GenBank/DDBJ databases">
        <authorList>
            <person name="Feng X."/>
        </authorList>
    </citation>
    <scope>NUCLEOTIDE SEQUENCE [LARGE SCALE GENOMIC DNA]</scope>
    <source>
        <strain evidence="3 4">JCM31066</strain>
    </source>
</reference>